<protein>
    <recommendedName>
        <fullName evidence="10">Inosine/xanthosine triphosphatase</fullName>
        <shortName evidence="10">ITPase/XTPase</shortName>
        <ecNumber evidence="10">3.6.1.73</ecNumber>
    </recommendedName>
    <alternativeName>
        <fullName evidence="10">Non-canonical purine NTP phosphatase</fullName>
    </alternativeName>
    <alternativeName>
        <fullName evidence="10">Non-standard purine NTP phosphatase</fullName>
    </alternativeName>
    <alternativeName>
        <fullName evidence="10">Nucleoside-triphosphate phosphatase</fullName>
        <shortName evidence="10">NTPase</shortName>
    </alternativeName>
</protein>
<dbReference type="GO" id="GO:0016787">
    <property type="term" value="F:hydrolase activity"/>
    <property type="evidence" value="ECO:0007669"/>
    <property type="project" value="UniProtKB-KW"/>
</dbReference>
<keyword evidence="13" id="KW-1185">Reference proteome</keyword>
<evidence type="ECO:0000256" key="5">
    <source>
        <dbReference type="ARBA" id="ARBA00022842"/>
    </source>
</evidence>
<evidence type="ECO:0000256" key="9">
    <source>
        <dbReference type="ARBA" id="ARBA00048781"/>
    </source>
</evidence>
<dbReference type="InterPro" id="IPR050299">
    <property type="entry name" value="YjjX_NTPase"/>
</dbReference>
<keyword evidence="5 10" id="KW-0460">Magnesium</keyword>
<dbReference type="EMBL" id="JBHSGU010000001">
    <property type="protein sequence ID" value="MFC4698622.1"/>
    <property type="molecule type" value="Genomic_DNA"/>
</dbReference>
<sequence>MKIVVASQNPVKLNAAKAAFAQVFSADTVELISYDAASGVPDQPMSYEQTREGAHNRVINAYSQPGDFYIAYEGGVDVFEDGPKTFAVICISNGESIVYGQTATLPLPMSIYENLLEGMELGDAMDILFNTHNIKQKGGAIGQLTGGLQTRASVYESATILALSVFAQPELFGA</sequence>
<evidence type="ECO:0000313" key="13">
    <source>
        <dbReference type="Proteomes" id="UP001595897"/>
    </source>
</evidence>
<evidence type="ECO:0000256" key="3">
    <source>
        <dbReference type="ARBA" id="ARBA00022741"/>
    </source>
</evidence>
<accession>A0ABV9LQ64</accession>
<evidence type="ECO:0000256" key="7">
    <source>
        <dbReference type="ARBA" id="ARBA00023211"/>
    </source>
</evidence>
<comment type="catalytic activity">
    <reaction evidence="9 10">
        <text>XTP + H2O = XDP + phosphate + H(+)</text>
        <dbReference type="Rhea" id="RHEA:28406"/>
        <dbReference type="ChEBI" id="CHEBI:15377"/>
        <dbReference type="ChEBI" id="CHEBI:15378"/>
        <dbReference type="ChEBI" id="CHEBI:43474"/>
        <dbReference type="ChEBI" id="CHEBI:59884"/>
        <dbReference type="ChEBI" id="CHEBI:61314"/>
        <dbReference type="EC" id="3.6.1.73"/>
    </reaction>
</comment>
<proteinExistence type="inferred from homology"/>
<dbReference type="RefSeq" id="WP_382405225.1">
    <property type="nucleotide sequence ID" value="NZ_JBHSGU010000001.1"/>
</dbReference>
<evidence type="ECO:0000256" key="10">
    <source>
        <dbReference type="HAMAP-Rule" id="MF_00648"/>
    </source>
</evidence>
<keyword evidence="4 10" id="KW-0378">Hydrolase</keyword>
<keyword evidence="2 10" id="KW-0479">Metal-binding</keyword>
<keyword evidence="7 10" id="KW-0464">Manganese</keyword>
<keyword evidence="3 10" id="KW-0547">Nucleotide-binding</keyword>
<dbReference type="PANTHER" id="PTHR34699">
    <property type="match status" value="1"/>
</dbReference>
<comment type="caution">
    <text evidence="12">The sequence shown here is derived from an EMBL/GenBank/DDBJ whole genome shotgun (WGS) entry which is preliminary data.</text>
</comment>
<organism evidence="12 13">
    <name type="scientific">Glaciecola siphonariae</name>
    <dbReference type="NCBI Taxonomy" id="521012"/>
    <lineage>
        <taxon>Bacteria</taxon>
        <taxon>Pseudomonadati</taxon>
        <taxon>Pseudomonadota</taxon>
        <taxon>Gammaproteobacteria</taxon>
        <taxon>Alteromonadales</taxon>
        <taxon>Alteromonadaceae</taxon>
        <taxon>Glaciecola</taxon>
    </lineage>
</organism>
<comment type="subunit">
    <text evidence="10">Homodimer.</text>
</comment>
<dbReference type="InterPro" id="IPR002786">
    <property type="entry name" value="Non_canon_purine_NTPase"/>
</dbReference>
<name>A0ABV9LQ64_9ALTE</name>
<evidence type="ECO:0000256" key="6">
    <source>
        <dbReference type="ARBA" id="ARBA00023080"/>
    </source>
</evidence>
<keyword evidence="6 10" id="KW-0546">Nucleotide metabolism</keyword>
<evidence type="ECO:0000256" key="4">
    <source>
        <dbReference type="ARBA" id="ARBA00022801"/>
    </source>
</evidence>
<evidence type="ECO:0000256" key="8">
    <source>
        <dbReference type="ARBA" id="ARBA00048174"/>
    </source>
</evidence>
<dbReference type="NCBIfam" id="NF003459">
    <property type="entry name" value="PRK05074.1"/>
    <property type="match status" value="1"/>
</dbReference>
<dbReference type="Gene3D" id="3.90.950.10">
    <property type="match status" value="1"/>
</dbReference>
<dbReference type="HAMAP" id="MF_00648">
    <property type="entry name" value="Non_canon_purine_NTPase_YjjX"/>
    <property type="match status" value="1"/>
</dbReference>
<dbReference type="Pfam" id="PF01931">
    <property type="entry name" value="NTPase_I-T"/>
    <property type="match status" value="1"/>
</dbReference>
<dbReference type="InterPro" id="IPR026533">
    <property type="entry name" value="NTPase/PRRC1"/>
</dbReference>
<gene>
    <name evidence="12" type="primary">yjjX</name>
    <name evidence="12" type="ORF">ACFO4O_00425</name>
</gene>
<evidence type="ECO:0000313" key="12">
    <source>
        <dbReference type="EMBL" id="MFC4698622.1"/>
    </source>
</evidence>
<dbReference type="EC" id="3.6.1.73" evidence="10"/>
<comment type="cofactor">
    <cofactor evidence="1">
        <name>Mn(2+)</name>
        <dbReference type="ChEBI" id="CHEBI:29035"/>
    </cofactor>
</comment>
<feature type="domain" description="Non-canonical purine NTP phosphatase/PRRC1" evidence="11">
    <location>
        <begin position="6"/>
        <end position="166"/>
    </location>
</feature>
<dbReference type="NCBIfam" id="TIGR00258">
    <property type="entry name" value="inosine/xanthosine triphosphatase"/>
    <property type="match status" value="1"/>
</dbReference>
<comment type="catalytic activity">
    <reaction evidence="8 10">
        <text>ITP + H2O = IDP + phosphate + H(+)</text>
        <dbReference type="Rhea" id="RHEA:28330"/>
        <dbReference type="ChEBI" id="CHEBI:15377"/>
        <dbReference type="ChEBI" id="CHEBI:15378"/>
        <dbReference type="ChEBI" id="CHEBI:43474"/>
        <dbReference type="ChEBI" id="CHEBI:58280"/>
        <dbReference type="ChEBI" id="CHEBI:61402"/>
        <dbReference type="EC" id="3.6.1.73"/>
    </reaction>
</comment>
<comment type="function">
    <text evidence="10">Phosphatase that hydrolyzes non-canonical purine nucleotides such as XTP and ITP to their respective diphosphate derivatives. Probably excludes non-canonical purines from DNA/RNA precursor pool, thus preventing their incorporation into DNA/RNA and avoiding chromosomal lesions.</text>
</comment>
<comment type="similarity">
    <text evidence="10">Belongs to the YjjX NTPase family.</text>
</comment>
<dbReference type="Proteomes" id="UP001595897">
    <property type="component" value="Unassembled WGS sequence"/>
</dbReference>
<dbReference type="InterPro" id="IPR029001">
    <property type="entry name" value="ITPase-like_fam"/>
</dbReference>
<comment type="caution">
    <text evidence="10">Lacks conserved residue(s) required for the propagation of feature annotation.</text>
</comment>
<dbReference type="PANTHER" id="PTHR34699:SF2">
    <property type="entry name" value="NON-CANONICAL PURINE NTP PHOSPHATASE_PRRC1 DOMAIN-CONTAINING PROTEIN"/>
    <property type="match status" value="1"/>
</dbReference>
<dbReference type="SUPFAM" id="SSF52972">
    <property type="entry name" value="ITPase-like"/>
    <property type="match status" value="1"/>
</dbReference>
<comment type="cofactor">
    <cofactor evidence="10">
        <name>Mg(2+)</name>
        <dbReference type="ChEBI" id="CHEBI:18420"/>
    </cofactor>
    <cofactor evidence="10">
        <name>Mn(2+)</name>
        <dbReference type="ChEBI" id="CHEBI:29035"/>
    </cofactor>
    <text evidence="10">Binds 1 divalent metal cation per subunit; can use either Mg(2+) or Mn(2+).</text>
</comment>
<evidence type="ECO:0000256" key="1">
    <source>
        <dbReference type="ARBA" id="ARBA00001936"/>
    </source>
</evidence>
<reference evidence="13" key="1">
    <citation type="journal article" date="2019" name="Int. J. Syst. Evol. Microbiol.">
        <title>The Global Catalogue of Microorganisms (GCM) 10K type strain sequencing project: providing services to taxonomists for standard genome sequencing and annotation.</title>
        <authorList>
            <consortium name="The Broad Institute Genomics Platform"/>
            <consortium name="The Broad Institute Genome Sequencing Center for Infectious Disease"/>
            <person name="Wu L."/>
            <person name="Ma J."/>
        </authorList>
    </citation>
    <scope>NUCLEOTIDE SEQUENCE [LARGE SCALE GENOMIC DNA]</scope>
    <source>
        <strain evidence="13">KACC 12507</strain>
    </source>
</reference>
<evidence type="ECO:0000259" key="11">
    <source>
        <dbReference type="Pfam" id="PF01931"/>
    </source>
</evidence>
<evidence type="ECO:0000256" key="2">
    <source>
        <dbReference type="ARBA" id="ARBA00022723"/>
    </source>
</evidence>